<sequence>MSYVSRGARAAARPLRRSVQRQTRRYDSHHAPHGHEEAHHGESAFHVAHGPANESFGRGFYISLASIPLFAAIYVVATNPNDNFVYRLVKRYEIGQEVEERKNLIHQRLMEQAAADRQLFASTPRDSSSPPIRYPEVFNHGSPWNVAAGQGGADLNALTKFYHEKAQAQEEERLSRLKDGKVVSVYE</sequence>
<feature type="region of interest" description="Disordered" evidence="1">
    <location>
        <begin position="1"/>
        <end position="41"/>
    </location>
</feature>
<feature type="compositionally biased region" description="Basic residues" evidence="1">
    <location>
        <begin position="14"/>
        <end position="23"/>
    </location>
</feature>
<evidence type="ECO:0000313" key="4">
    <source>
        <dbReference type="Proteomes" id="UP001358417"/>
    </source>
</evidence>
<reference evidence="3 4" key="1">
    <citation type="submission" date="2023-08" db="EMBL/GenBank/DDBJ databases">
        <title>Black Yeasts Isolated from many extreme environments.</title>
        <authorList>
            <person name="Coleine C."/>
            <person name="Stajich J.E."/>
            <person name="Selbmann L."/>
        </authorList>
    </citation>
    <scope>NUCLEOTIDE SEQUENCE [LARGE SCALE GENOMIC DNA]</scope>
    <source>
        <strain evidence="3 4">CCFEE 5792</strain>
    </source>
</reference>
<feature type="compositionally biased region" description="Low complexity" evidence="1">
    <location>
        <begin position="1"/>
        <end position="13"/>
    </location>
</feature>
<evidence type="ECO:0000256" key="2">
    <source>
        <dbReference type="SAM" id="Phobius"/>
    </source>
</evidence>
<name>A0AAV9NM79_9EURO</name>
<dbReference type="PANTHER" id="PTHR42100:SF1">
    <property type="entry name" value="OXIDOREDUCTASE 178 KDA SUBUNIT, PUTATIVE (AFU_ORTHOLOGUE AFUA_8G04320)-RELATED"/>
    <property type="match status" value="1"/>
</dbReference>
<dbReference type="AlphaFoldDB" id="A0AAV9NM79"/>
<dbReference type="Proteomes" id="UP001358417">
    <property type="component" value="Unassembled WGS sequence"/>
</dbReference>
<dbReference type="GO" id="GO:0005739">
    <property type="term" value="C:mitochondrion"/>
    <property type="evidence" value="ECO:0007669"/>
    <property type="project" value="InterPro"/>
</dbReference>
<dbReference type="InterPro" id="IPR034444">
    <property type="entry name" value="Nuo17.8"/>
</dbReference>
<proteinExistence type="predicted"/>
<evidence type="ECO:0000256" key="1">
    <source>
        <dbReference type="SAM" id="MobiDB-lite"/>
    </source>
</evidence>
<evidence type="ECO:0000313" key="3">
    <source>
        <dbReference type="EMBL" id="KAK5062478.1"/>
    </source>
</evidence>
<protein>
    <submittedName>
        <fullName evidence="3">Uncharacterized protein</fullName>
    </submittedName>
</protein>
<keyword evidence="2" id="KW-1133">Transmembrane helix</keyword>
<gene>
    <name evidence="3" type="ORF">LTR84_004550</name>
</gene>
<dbReference type="GeneID" id="89972728"/>
<accession>A0AAV9NM79</accession>
<comment type="caution">
    <text evidence="3">The sequence shown here is derived from an EMBL/GenBank/DDBJ whole genome shotgun (WGS) entry which is preliminary data.</text>
</comment>
<feature type="compositionally biased region" description="Basic and acidic residues" evidence="1">
    <location>
        <begin position="24"/>
        <end position="41"/>
    </location>
</feature>
<dbReference type="EMBL" id="JAVRRD010000002">
    <property type="protein sequence ID" value="KAK5062478.1"/>
    <property type="molecule type" value="Genomic_DNA"/>
</dbReference>
<keyword evidence="4" id="KW-1185">Reference proteome</keyword>
<dbReference type="RefSeq" id="XP_064710750.1">
    <property type="nucleotide sequence ID" value="XM_064848126.1"/>
</dbReference>
<keyword evidence="2" id="KW-0472">Membrane</keyword>
<dbReference type="PANTHER" id="PTHR42100">
    <property type="entry name" value="OXIDOREDUCTASE 178 KDA SUBUNIT, PUTATIVE (AFU_ORTHOLOGUE AFUA_8G04320)-RELATED"/>
    <property type="match status" value="1"/>
</dbReference>
<feature type="transmembrane region" description="Helical" evidence="2">
    <location>
        <begin position="59"/>
        <end position="77"/>
    </location>
</feature>
<organism evidence="3 4">
    <name type="scientific">Exophiala bonariae</name>
    <dbReference type="NCBI Taxonomy" id="1690606"/>
    <lineage>
        <taxon>Eukaryota</taxon>
        <taxon>Fungi</taxon>
        <taxon>Dikarya</taxon>
        <taxon>Ascomycota</taxon>
        <taxon>Pezizomycotina</taxon>
        <taxon>Eurotiomycetes</taxon>
        <taxon>Chaetothyriomycetidae</taxon>
        <taxon>Chaetothyriales</taxon>
        <taxon>Herpotrichiellaceae</taxon>
        <taxon>Exophiala</taxon>
    </lineage>
</organism>
<keyword evidence="2" id="KW-0812">Transmembrane</keyword>